<keyword evidence="5 8" id="KW-0812">Transmembrane</keyword>
<evidence type="ECO:0000256" key="2">
    <source>
        <dbReference type="ARBA" id="ARBA00007935"/>
    </source>
</evidence>
<evidence type="ECO:0000256" key="4">
    <source>
        <dbReference type="ARBA" id="ARBA00022475"/>
    </source>
</evidence>
<feature type="transmembrane region" description="Helical" evidence="8">
    <location>
        <begin position="325"/>
        <end position="343"/>
    </location>
</feature>
<sequence length="348" mass="37061">MPAAPMHREITSSKPLPQFHTYRTRRLTGPIICLLLLIIFSIASLLLGSKYIAPETVWNSLTGELHNNESIIILESRLPRTLVGILVGMALGGAGALIQALTRNPLADPGILGVNAGASFAIVVAITLFGLSSVMAKVSVACLGAFLASLAVWLISMQSGDKSNPVRLTLSGVAISALLTGVTTNIALLNPSTFDQLRIWQAGTLDIRSLQVTLLVAPLILIGCALTLLISRPLNTLSMGEEIATTLGVKILWVKVSAIIAIMLLCGTATALAGPIGFVGLMIPHIARWWCGPDQRWIILHSLLMAPVLLLSADIVGRLLVAGELRVSIVTAFIGAPVLIWQVRKRKY</sequence>
<feature type="transmembrane region" description="Helical" evidence="8">
    <location>
        <begin position="81"/>
        <end position="98"/>
    </location>
</feature>
<proteinExistence type="inferred from homology"/>
<name>A0A077NNS6_XENBV</name>
<dbReference type="InterPro" id="IPR037294">
    <property type="entry name" value="ABC_BtuC-like"/>
</dbReference>
<comment type="subcellular location">
    <subcellularLocation>
        <location evidence="1">Cell membrane</location>
        <topology evidence="1">Multi-pass membrane protein</topology>
    </subcellularLocation>
</comment>
<dbReference type="InterPro" id="IPR000522">
    <property type="entry name" value="ABC_transptr_permease_BtuC"/>
</dbReference>
<evidence type="ECO:0000313" key="9">
    <source>
        <dbReference type="EMBL" id="CDG99320.1"/>
    </source>
</evidence>
<evidence type="ECO:0000256" key="8">
    <source>
        <dbReference type="SAM" id="Phobius"/>
    </source>
</evidence>
<dbReference type="GO" id="GO:0005886">
    <property type="term" value="C:plasma membrane"/>
    <property type="evidence" value="ECO:0007669"/>
    <property type="project" value="UniProtKB-SubCell"/>
</dbReference>
<dbReference type="GO" id="GO:0033214">
    <property type="term" value="P:siderophore-iron import into cell"/>
    <property type="evidence" value="ECO:0007669"/>
    <property type="project" value="TreeGrafter"/>
</dbReference>
<dbReference type="Pfam" id="PF01032">
    <property type="entry name" value="FecCD"/>
    <property type="match status" value="1"/>
</dbReference>
<dbReference type="RefSeq" id="WP_038214343.1">
    <property type="nucleotide sequence ID" value="NZ_CAWLWN010000086.1"/>
</dbReference>
<dbReference type="AlphaFoldDB" id="A0A077NNS6"/>
<keyword evidence="3" id="KW-0813">Transport</keyword>
<comment type="similarity">
    <text evidence="2">Belongs to the binding-protein-dependent transport system permease family. FecCD subfamily.</text>
</comment>
<dbReference type="HOGENOM" id="CLU_013016_1_0_6"/>
<organism evidence="9 10">
    <name type="scientific">Xenorhabdus bovienii str. puntauvense</name>
    <dbReference type="NCBI Taxonomy" id="1398201"/>
    <lineage>
        <taxon>Bacteria</taxon>
        <taxon>Pseudomonadati</taxon>
        <taxon>Pseudomonadota</taxon>
        <taxon>Gammaproteobacteria</taxon>
        <taxon>Enterobacterales</taxon>
        <taxon>Morganellaceae</taxon>
        <taxon>Xenorhabdus</taxon>
    </lineage>
</organism>
<feature type="transmembrane region" description="Helical" evidence="8">
    <location>
        <begin position="168"/>
        <end position="189"/>
    </location>
</feature>
<dbReference type="Gene3D" id="1.10.3470.10">
    <property type="entry name" value="ABC transporter involved in vitamin B12 uptake, BtuC"/>
    <property type="match status" value="1"/>
</dbReference>
<dbReference type="GO" id="GO:0022857">
    <property type="term" value="F:transmembrane transporter activity"/>
    <property type="evidence" value="ECO:0007669"/>
    <property type="project" value="InterPro"/>
</dbReference>
<keyword evidence="7 8" id="KW-0472">Membrane</keyword>
<feature type="transmembrane region" description="Helical" evidence="8">
    <location>
        <begin position="138"/>
        <end position="156"/>
    </location>
</feature>
<dbReference type="EMBL" id="CBSW010000302">
    <property type="protein sequence ID" value="CDG99320.1"/>
    <property type="molecule type" value="Genomic_DNA"/>
</dbReference>
<feature type="transmembrane region" description="Helical" evidence="8">
    <location>
        <begin position="296"/>
        <end position="313"/>
    </location>
</feature>
<dbReference type="Proteomes" id="UP000028511">
    <property type="component" value="Unassembled WGS sequence"/>
</dbReference>
<feature type="transmembrane region" description="Helical" evidence="8">
    <location>
        <begin position="27"/>
        <end position="47"/>
    </location>
</feature>
<protein>
    <submittedName>
        <fullName evidence="9">Ferric enterobactin transport protein (ABC superfamily, membrane)</fullName>
    </submittedName>
</protein>
<feature type="transmembrane region" description="Helical" evidence="8">
    <location>
        <begin position="110"/>
        <end position="131"/>
    </location>
</feature>
<dbReference type="CDD" id="cd06550">
    <property type="entry name" value="TM_ABC_iron-siderophores_like"/>
    <property type="match status" value="1"/>
</dbReference>
<evidence type="ECO:0000256" key="6">
    <source>
        <dbReference type="ARBA" id="ARBA00022989"/>
    </source>
</evidence>
<evidence type="ECO:0000256" key="7">
    <source>
        <dbReference type="ARBA" id="ARBA00023136"/>
    </source>
</evidence>
<evidence type="ECO:0000313" key="10">
    <source>
        <dbReference type="Proteomes" id="UP000028511"/>
    </source>
</evidence>
<feature type="transmembrane region" description="Helical" evidence="8">
    <location>
        <begin position="210"/>
        <end position="231"/>
    </location>
</feature>
<dbReference type="NCBIfam" id="NF007760">
    <property type="entry name" value="PRK10441.1"/>
    <property type="match status" value="1"/>
</dbReference>
<keyword evidence="4" id="KW-1003">Cell membrane</keyword>
<evidence type="ECO:0000256" key="3">
    <source>
        <dbReference type="ARBA" id="ARBA00022448"/>
    </source>
</evidence>
<comment type="caution">
    <text evidence="9">The sequence shown here is derived from an EMBL/GenBank/DDBJ whole genome shotgun (WGS) entry which is preliminary data.</text>
</comment>
<dbReference type="FunFam" id="1.10.3470.10:FF:000001">
    <property type="entry name" value="Vitamin B12 ABC transporter permease BtuC"/>
    <property type="match status" value="1"/>
</dbReference>
<dbReference type="PANTHER" id="PTHR30472:SF1">
    <property type="entry name" value="FE(3+) DICITRATE TRANSPORT SYSTEM PERMEASE PROTEIN FECC-RELATED"/>
    <property type="match status" value="1"/>
</dbReference>
<gene>
    <name evidence="9" type="primary">fepD</name>
    <name evidence="9" type="ORF">XBP1_930035</name>
</gene>
<feature type="transmembrane region" description="Helical" evidence="8">
    <location>
        <begin position="251"/>
        <end position="284"/>
    </location>
</feature>
<evidence type="ECO:0000256" key="1">
    <source>
        <dbReference type="ARBA" id="ARBA00004651"/>
    </source>
</evidence>
<dbReference type="PANTHER" id="PTHR30472">
    <property type="entry name" value="FERRIC ENTEROBACTIN TRANSPORT SYSTEM PERMEASE PROTEIN"/>
    <property type="match status" value="1"/>
</dbReference>
<accession>A0A077NNS6</accession>
<evidence type="ECO:0000256" key="5">
    <source>
        <dbReference type="ARBA" id="ARBA00022692"/>
    </source>
</evidence>
<reference evidence="9" key="1">
    <citation type="submission" date="2013-07" db="EMBL/GenBank/DDBJ databases">
        <title>Sub-species coevolution in mutualistic symbiosis.</title>
        <authorList>
            <person name="Murfin K."/>
            <person name="Klassen J."/>
            <person name="Lee M."/>
            <person name="Forst S."/>
            <person name="Stock P."/>
            <person name="Goodrich-Blair H."/>
        </authorList>
    </citation>
    <scope>NUCLEOTIDE SEQUENCE [LARGE SCALE GENOMIC DNA]</scope>
    <source>
        <strain evidence="9">Puntauvense</strain>
    </source>
</reference>
<dbReference type="SUPFAM" id="SSF81345">
    <property type="entry name" value="ABC transporter involved in vitamin B12 uptake, BtuC"/>
    <property type="match status" value="1"/>
</dbReference>
<keyword evidence="6 8" id="KW-1133">Transmembrane helix</keyword>